<dbReference type="Proteomes" id="UP001163046">
    <property type="component" value="Unassembled WGS sequence"/>
</dbReference>
<comment type="caution">
    <text evidence="7">The sequence shown here is derived from an EMBL/GenBank/DDBJ whole genome shotgun (WGS) entry which is preliminary data.</text>
</comment>
<dbReference type="InterPro" id="IPR015883">
    <property type="entry name" value="Glyco_hydro_20_cat"/>
</dbReference>
<evidence type="ECO:0000313" key="7">
    <source>
        <dbReference type="EMBL" id="KAJ7372787.1"/>
    </source>
</evidence>
<evidence type="ECO:0000256" key="1">
    <source>
        <dbReference type="ARBA" id="ARBA00001231"/>
    </source>
</evidence>
<keyword evidence="8" id="KW-1185">Reference proteome</keyword>
<dbReference type="PRINTS" id="PR00738">
    <property type="entry name" value="GLHYDRLASE20"/>
</dbReference>
<evidence type="ECO:0000256" key="3">
    <source>
        <dbReference type="ARBA" id="ARBA00012663"/>
    </source>
</evidence>
<accession>A0A9W9Z0E4</accession>
<evidence type="ECO:0000313" key="8">
    <source>
        <dbReference type="Proteomes" id="UP001163046"/>
    </source>
</evidence>
<dbReference type="EC" id="3.2.1.52" evidence="3"/>
<dbReference type="InterPro" id="IPR017853">
    <property type="entry name" value="GH"/>
</dbReference>
<dbReference type="PANTHER" id="PTHR22600:SF57">
    <property type="entry name" value="BETA-N-ACETYLHEXOSAMINIDASE"/>
    <property type="match status" value="1"/>
</dbReference>
<protein>
    <recommendedName>
        <fullName evidence="3">beta-N-acetylhexosaminidase</fullName>
        <ecNumber evidence="3">3.2.1.52</ecNumber>
    </recommendedName>
</protein>
<comment type="catalytic activity">
    <reaction evidence="1">
        <text>Hydrolysis of terminal non-reducing N-acetyl-D-hexosamine residues in N-acetyl-beta-D-hexosaminides.</text>
        <dbReference type="EC" id="3.2.1.52"/>
    </reaction>
</comment>
<feature type="domain" description="Glycoside hydrolase family 20 catalytic" evidence="6">
    <location>
        <begin position="1"/>
        <end position="238"/>
    </location>
</feature>
<evidence type="ECO:0000256" key="4">
    <source>
        <dbReference type="ARBA" id="ARBA00022801"/>
    </source>
</evidence>
<dbReference type="GO" id="GO:0005975">
    <property type="term" value="P:carbohydrate metabolic process"/>
    <property type="evidence" value="ECO:0007669"/>
    <property type="project" value="InterPro"/>
</dbReference>
<dbReference type="InterPro" id="IPR025705">
    <property type="entry name" value="Beta_hexosaminidase_sua/sub"/>
</dbReference>
<evidence type="ECO:0000256" key="5">
    <source>
        <dbReference type="PIRSR" id="PIRSR625705-1"/>
    </source>
</evidence>
<dbReference type="AlphaFoldDB" id="A0A9W9Z0E4"/>
<evidence type="ECO:0000259" key="6">
    <source>
        <dbReference type="Pfam" id="PF00728"/>
    </source>
</evidence>
<dbReference type="Gene3D" id="3.20.20.80">
    <property type="entry name" value="Glycosidases"/>
    <property type="match status" value="1"/>
</dbReference>
<feature type="active site" description="Proton donor" evidence="5">
    <location>
        <position position="178"/>
    </location>
</feature>
<reference evidence="7" key="1">
    <citation type="submission" date="2023-01" db="EMBL/GenBank/DDBJ databases">
        <title>Genome assembly of the deep-sea coral Lophelia pertusa.</title>
        <authorList>
            <person name="Herrera S."/>
            <person name="Cordes E."/>
        </authorList>
    </citation>
    <scope>NUCLEOTIDE SEQUENCE</scope>
    <source>
        <strain evidence="7">USNM1676648</strain>
        <tissue evidence="7">Polyp</tissue>
    </source>
</reference>
<name>A0A9W9Z0E4_9CNID</name>
<dbReference type="SUPFAM" id="SSF51445">
    <property type="entry name" value="(Trans)glycosidases"/>
    <property type="match status" value="1"/>
</dbReference>
<dbReference type="OrthoDB" id="428480at2759"/>
<dbReference type="GO" id="GO:0030203">
    <property type="term" value="P:glycosaminoglycan metabolic process"/>
    <property type="evidence" value="ECO:0007669"/>
    <property type="project" value="TreeGrafter"/>
</dbReference>
<dbReference type="EMBL" id="MU826834">
    <property type="protein sequence ID" value="KAJ7372787.1"/>
    <property type="molecule type" value="Genomic_DNA"/>
</dbReference>
<comment type="similarity">
    <text evidence="2">Belongs to the glycosyl hydrolase 20 family.</text>
</comment>
<gene>
    <name evidence="7" type="ORF">OS493_016706</name>
</gene>
<organism evidence="7 8">
    <name type="scientific">Desmophyllum pertusum</name>
    <dbReference type="NCBI Taxonomy" id="174260"/>
    <lineage>
        <taxon>Eukaryota</taxon>
        <taxon>Metazoa</taxon>
        <taxon>Cnidaria</taxon>
        <taxon>Anthozoa</taxon>
        <taxon>Hexacorallia</taxon>
        <taxon>Scleractinia</taxon>
        <taxon>Caryophylliina</taxon>
        <taxon>Caryophylliidae</taxon>
        <taxon>Desmophyllum</taxon>
    </lineage>
</organism>
<keyword evidence="4" id="KW-0378">Hydrolase</keyword>
<dbReference type="Pfam" id="PF00728">
    <property type="entry name" value="Glyco_hydro_20"/>
    <property type="match status" value="1"/>
</dbReference>
<dbReference type="GO" id="GO:0016020">
    <property type="term" value="C:membrane"/>
    <property type="evidence" value="ECO:0007669"/>
    <property type="project" value="TreeGrafter"/>
</dbReference>
<proteinExistence type="inferred from homology"/>
<dbReference type="PANTHER" id="PTHR22600">
    <property type="entry name" value="BETA-HEXOSAMINIDASE"/>
    <property type="match status" value="1"/>
</dbReference>
<sequence length="262" mass="30021">MYKMNKFHFHLSDSEGWRLEIPGLDELTGVGARRCHDLLEGRCIMSQLGSGPFDTSTSGTGYYSTEDYREILRHATQRHIQVIPEFDFPRHSHAAIISMIARHDRMVTQRGKEREAKNFLLCDLKDKSQYSTPQGFPDDVINPCINSTYDFLEYLLSTLLHLHGDIQPLTFFHFGGDEVPDGVWVESPECHKMTHAFEGSIHFTKQVLMEHFIRNLIHITQKYGLDIGAWGDAFTSKDGAVINRDALSNKGCSRIFWGSKRR</sequence>
<dbReference type="GO" id="GO:0004563">
    <property type="term" value="F:beta-N-acetylhexosaminidase activity"/>
    <property type="evidence" value="ECO:0007669"/>
    <property type="project" value="UniProtKB-EC"/>
</dbReference>
<evidence type="ECO:0000256" key="2">
    <source>
        <dbReference type="ARBA" id="ARBA00006285"/>
    </source>
</evidence>